<dbReference type="InterPro" id="IPR036770">
    <property type="entry name" value="Ankyrin_rpt-contain_sf"/>
</dbReference>
<evidence type="ECO:0000256" key="1">
    <source>
        <dbReference type="ARBA" id="ARBA00022737"/>
    </source>
</evidence>
<reference evidence="8" key="2">
    <citation type="submission" date="2025-08" db="UniProtKB">
        <authorList>
            <consortium name="RefSeq"/>
        </authorList>
    </citation>
    <scope>IDENTIFICATION</scope>
</reference>
<dbReference type="Proteomes" id="UP000694861">
    <property type="component" value="Linkage group LG2"/>
</dbReference>
<feature type="compositionally biased region" description="Polar residues" evidence="5">
    <location>
        <begin position="345"/>
        <end position="359"/>
    </location>
</feature>
<keyword evidence="7" id="KW-1185">Reference proteome</keyword>
<dbReference type="InterPro" id="IPR050889">
    <property type="entry name" value="Dendritic_Spine_Reg/Scaffold"/>
</dbReference>
<feature type="repeat" description="ANK" evidence="3">
    <location>
        <begin position="75"/>
        <end position="107"/>
    </location>
</feature>
<evidence type="ECO:0000259" key="6">
    <source>
        <dbReference type="PROSITE" id="PS50089"/>
    </source>
</evidence>
<dbReference type="RefSeq" id="XP_008224346.1">
    <property type="nucleotide sequence ID" value="XM_008226124.1"/>
</dbReference>
<keyword evidence="4" id="KW-0479">Metal-binding</keyword>
<dbReference type="InterPro" id="IPR002110">
    <property type="entry name" value="Ankyrin_rpt"/>
</dbReference>
<evidence type="ECO:0000256" key="4">
    <source>
        <dbReference type="PROSITE-ProRule" id="PRU00175"/>
    </source>
</evidence>
<gene>
    <name evidence="8" type="primary">LOC103324086</name>
</gene>
<evidence type="ECO:0000256" key="3">
    <source>
        <dbReference type="PROSITE-ProRule" id="PRU00023"/>
    </source>
</evidence>
<sequence length="463" mass="49727">MGLQQSKDELLYQQVSYGNIEGIKSLCREGAGLEWIDREGKTPLILACMNPGLYNVAKSLIELGANVNAYRPGRNAGTPLHHAAKKGLEDILNLLLSHGANVLIMNDDCQTPLDVARAKGHTNVVRAIERHICLFSGWLREFYGPGFLEVLAPQLVSRKVWVVVLPSGSRKPTKPFKLELAIYSSMQDARPRTVVALWKVNLEEPKLHHSDPSVVIQDSSTKTRIKLASADENDKKQLQWFCNACKGIPQARPAFLANNQPPVPATAPPPAEDFELAMAIKASIESALQEGPSFPDAHLTNEASASSSDNGWGKSSMNTGSYNGAAAAPNASSSSERPGNESSQKTEIQDISSIQTAPTSDIIPSAPPVADEEPIHYPSIDFSPIDMPSSPSVEGIPAKLNEKKGGSDSSSCVICLDAPVEGACIPCGHMAGCMSCLGEIKAKKWGCPVCRGKIDQIVRLYAV</sequence>
<dbReference type="SMART" id="SM00248">
    <property type="entry name" value="ANK"/>
    <property type="match status" value="3"/>
</dbReference>
<proteinExistence type="predicted"/>
<feature type="domain" description="RING-type" evidence="6">
    <location>
        <begin position="412"/>
        <end position="451"/>
    </location>
</feature>
<feature type="compositionally biased region" description="Low complexity" evidence="5">
    <location>
        <begin position="320"/>
        <end position="343"/>
    </location>
</feature>
<name>A0ABM0NG83_PRUMU</name>
<keyword evidence="2 3" id="KW-0040">ANK repeat</keyword>
<dbReference type="GeneID" id="103324086"/>
<organism evidence="7 8">
    <name type="scientific">Prunus mume</name>
    <name type="common">Japanese apricot</name>
    <name type="synonym">Armeniaca mume</name>
    <dbReference type="NCBI Taxonomy" id="102107"/>
    <lineage>
        <taxon>Eukaryota</taxon>
        <taxon>Viridiplantae</taxon>
        <taxon>Streptophyta</taxon>
        <taxon>Embryophyta</taxon>
        <taxon>Tracheophyta</taxon>
        <taxon>Spermatophyta</taxon>
        <taxon>Magnoliopsida</taxon>
        <taxon>eudicotyledons</taxon>
        <taxon>Gunneridae</taxon>
        <taxon>Pentapetalae</taxon>
        <taxon>rosids</taxon>
        <taxon>fabids</taxon>
        <taxon>Rosales</taxon>
        <taxon>Rosaceae</taxon>
        <taxon>Amygdaloideae</taxon>
        <taxon>Amygdaleae</taxon>
        <taxon>Prunus</taxon>
    </lineage>
</organism>
<evidence type="ECO:0000256" key="5">
    <source>
        <dbReference type="SAM" id="MobiDB-lite"/>
    </source>
</evidence>
<dbReference type="CDD" id="cd23129">
    <property type="entry name" value="RING-HC_XBAT35-like"/>
    <property type="match status" value="1"/>
</dbReference>
<dbReference type="SUPFAM" id="SSF48403">
    <property type="entry name" value="Ankyrin repeat"/>
    <property type="match status" value="1"/>
</dbReference>
<evidence type="ECO:0000313" key="7">
    <source>
        <dbReference type="Proteomes" id="UP000694861"/>
    </source>
</evidence>
<dbReference type="Gene3D" id="1.25.40.20">
    <property type="entry name" value="Ankyrin repeat-containing domain"/>
    <property type="match status" value="1"/>
</dbReference>
<feature type="repeat" description="ANK" evidence="3">
    <location>
        <begin position="39"/>
        <end position="72"/>
    </location>
</feature>
<keyword evidence="4" id="KW-0862">Zinc</keyword>
<dbReference type="InterPro" id="IPR013083">
    <property type="entry name" value="Znf_RING/FYVE/PHD"/>
</dbReference>
<dbReference type="PROSITE" id="PS50089">
    <property type="entry name" value="ZF_RING_2"/>
    <property type="match status" value="1"/>
</dbReference>
<evidence type="ECO:0000313" key="8">
    <source>
        <dbReference type="RefSeq" id="XP_008224346.1"/>
    </source>
</evidence>
<dbReference type="SUPFAM" id="SSF57850">
    <property type="entry name" value="RING/U-box"/>
    <property type="match status" value="1"/>
</dbReference>
<keyword evidence="4" id="KW-0863">Zinc-finger</keyword>
<reference evidence="7" key="1">
    <citation type="journal article" date="2012" name="Nat. Commun.">
        <title>The genome of Prunus mume.</title>
        <authorList>
            <person name="Zhang Q."/>
            <person name="Chen W."/>
            <person name="Sun L."/>
            <person name="Zhao F."/>
            <person name="Huang B."/>
            <person name="Yang W."/>
            <person name="Tao Y."/>
            <person name="Wang J."/>
            <person name="Yuan Z."/>
            <person name="Fan G."/>
            <person name="Xing Z."/>
            <person name="Han C."/>
            <person name="Pan H."/>
            <person name="Zhong X."/>
            <person name="Shi W."/>
            <person name="Liang X."/>
            <person name="Du D."/>
            <person name="Sun F."/>
            <person name="Xu Z."/>
            <person name="Hao R."/>
            <person name="Lv T."/>
            <person name="Lv Y."/>
            <person name="Zheng Z."/>
            <person name="Sun M."/>
            <person name="Luo L."/>
            <person name="Cai M."/>
            <person name="Gao Y."/>
            <person name="Wang J."/>
            <person name="Yin Y."/>
            <person name="Xu X."/>
            <person name="Cheng T."/>
            <person name="Wang J."/>
        </authorList>
    </citation>
    <scope>NUCLEOTIDE SEQUENCE [LARGE SCALE GENOMIC DNA]</scope>
</reference>
<dbReference type="Pfam" id="PF12796">
    <property type="entry name" value="Ank_2"/>
    <property type="match status" value="2"/>
</dbReference>
<keyword evidence="1" id="KW-0677">Repeat</keyword>
<dbReference type="InterPro" id="IPR001841">
    <property type="entry name" value="Znf_RING"/>
</dbReference>
<evidence type="ECO:0000256" key="2">
    <source>
        <dbReference type="ARBA" id="ARBA00023043"/>
    </source>
</evidence>
<dbReference type="PANTHER" id="PTHR24166:SF45">
    <property type="entry name" value="E3 UBIQUITIN-PROTEIN LIGASE XBAT35"/>
    <property type="match status" value="1"/>
</dbReference>
<protein>
    <submittedName>
        <fullName evidence="8">E3 ubiquitin-protein ligase XBAT35 isoform X2</fullName>
    </submittedName>
</protein>
<dbReference type="Pfam" id="PF13920">
    <property type="entry name" value="zf-C3HC4_3"/>
    <property type="match status" value="1"/>
</dbReference>
<dbReference type="SMART" id="SM00184">
    <property type="entry name" value="RING"/>
    <property type="match status" value="1"/>
</dbReference>
<dbReference type="PROSITE" id="PS50088">
    <property type="entry name" value="ANK_REPEAT"/>
    <property type="match status" value="2"/>
</dbReference>
<feature type="region of interest" description="Disordered" evidence="5">
    <location>
        <begin position="291"/>
        <end position="393"/>
    </location>
</feature>
<dbReference type="PANTHER" id="PTHR24166">
    <property type="entry name" value="ROLLING PEBBLES, ISOFORM B"/>
    <property type="match status" value="1"/>
</dbReference>
<accession>A0ABM0NG83</accession>
<dbReference type="Gene3D" id="3.30.40.10">
    <property type="entry name" value="Zinc/RING finger domain, C3HC4 (zinc finger)"/>
    <property type="match status" value="1"/>
</dbReference>
<dbReference type="PROSITE" id="PS50297">
    <property type="entry name" value="ANK_REP_REGION"/>
    <property type="match status" value="2"/>
</dbReference>
<feature type="compositionally biased region" description="Polar residues" evidence="5">
    <location>
        <begin position="301"/>
        <end position="319"/>
    </location>
</feature>